<evidence type="ECO:0008006" key="4">
    <source>
        <dbReference type="Google" id="ProtNLM"/>
    </source>
</evidence>
<feature type="transmembrane region" description="Helical" evidence="1">
    <location>
        <begin position="44"/>
        <end position="67"/>
    </location>
</feature>
<accession>A0ABP4G9S5</accession>
<dbReference type="EMBL" id="BAAALF010000005">
    <property type="protein sequence ID" value="GAA1218381.1"/>
    <property type="molecule type" value="Genomic_DNA"/>
</dbReference>
<organism evidence="2 3">
    <name type="scientific">Kitasatospora nipponensis</name>
    <dbReference type="NCBI Taxonomy" id="258049"/>
    <lineage>
        <taxon>Bacteria</taxon>
        <taxon>Bacillati</taxon>
        <taxon>Actinomycetota</taxon>
        <taxon>Actinomycetes</taxon>
        <taxon>Kitasatosporales</taxon>
        <taxon>Streptomycetaceae</taxon>
        <taxon>Kitasatospora</taxon>
    </lineage>
</organism>
<evidence type="ECO:0000256" key="1">
    <source>
        <dbReference type="SAM" id="Phobius"/>
    </source>
</evidence>
<evidence type="ECO:0000313" key="3">
    <source>
        <dbReference type="Proteomes" id="UP001500037"/>
    </source>
</evidence>
<name>A0ABP4G9S5_9ACTN</name>
<gene>
    <name evidence="2" type="ORF">GCM10009665_05350</name>
</gene>
<keyword evidence="1" id="KW-0472">Membrane</keyword>
<sequence>MTHRLTPAQQRRQWIGGPLFLAGSAYLLHLALSRPLTERIAPAILFAPVLAVIGTFHLLVLLTSVSFDEHELWWTALWGRRNRFAWADITNVEVVRKNERASAPEIVRITHRFHGTYDLPVLVGLQGSWRDPDFEAKTAHLVTTWRTATAAAATQ</sequence>
<evidence type="ECO:0000313" key="2">
    <source>
        <dbReference type="EMBL" id="GAA1218381.1"/>
    </source>
</evidence>
<dbReference type="Proteomes" id="UP001500037">
    <property type="component" value="Unassembled WGS sequence"/>
</dbReference>
<proteinExistence type="predicted"/>
<keyword evidence="1" id="KW-0812">Transmembrane</keyword>
<protein>
    <recommendedName>
        <fullName evidence="4">PH (Pleckstrin Homology) domain-containing protein</fullName>
    </recommendedName>
</protein>
<keyword evidence="1" id="KW-1133">Transmembrane helix</keyword>
<reference evidence="3" key="1">
    <citation type="journal article" date="2019" name="Int. J. Syst. Evol. Microbiol.">
        <title>The Global Catalogue of Microorganisms (GCM) 10K type strain sequencing project: providing services to taxonomists for standard genome sequencing and annotation.</title>
        <authorList>
            <consortium name="The Broad Institute Genomics Platform"/>
            <consortium name="The Broad Institute Genome Sequencing Center for Infectious Disease"/>
            <person name="Wu L."/>
            <person name="Ma J."/>
        </authorList>
    </citation>
    <scope>NUCLEOTIDE SEQUENCE [LARGE SCALE GENOMIC DNA]</scope>
    <source>
        <strain evidence="3">JCM 13004</strain>
    </source>
</reference>
<comment type="caution">
    <text evidence="2">The sequence shown here is derived from an EMBL/GenBank/DDBJ whole genome shotgun (WGS) entry which is preliminary data.</text>
</comment>
<keyword evidence="3" id="KW-1185">Reference proteome</keyword>
<dbReference type="RefSeq" id="WP_344438581.1">
    <property type="nucleotide sequence ID" value="NZ_BAAALF010000005.1"/>
</dbReference>
<feature type="transmembrane region" description="Helical" evidence="1">
    <location>
        <begin position="14"/>
        <end position="32"/>
    </location>
</feature>